<organism evidence="1 2">
    <name type="scientific">Trichinella pseudospiralis</name>
    <name type="common">Parasitic roundworm</name>
    <dbReference type="NCBI Taxonomy" id="6337"/>
    <lineage>
        <taxon>Eukaryota</taxon>
        <taxon>Metazoa</taxon>
        <taxon>Ecdysozoa</taxon>
        <taxon>Nematoda</taxon>
        <taxon>Enoplea</taxon>
        <taxon>Dorylaimia</taxon>
        <taxon>Trichinellida</taxon>
        <taxon>Trichinellidae</taxon>
        <taxon>Trichinella</taxon>
    </lineage>
</organism>
<dbReference type="Proteomes" id="UP000054995">
    <property type="component" value="Unassembled WGS sequence"/>
</dbReference>
<keyword evidence="2" id="KW-1185">Reference proteome</keyword>
<accession>A0A0V1DMD8</accession>
<evidence type="ECO:0000313" key="2">
    <source>
        <dbReference type="Proteomes" id="UP000054995"/>
    </source>
</evidence>
<protein>
    <submittedName>
        <fullName evidence="1">Uncharacterized protein</fullName>
    </submittedName>
</protein>
<reference evidence="1 2" key="1">
    <citation type="submission" date="2015-01" db="EMBL/GenBank/DDBJ databases">
        <title>Evolution of Trichinella species and genotypes.</title>
        <authorList>
            <person name="Korhonen P.K."/>
            <person name="Edoardo P."/>
            <person name="Giuseppe L.R."/>
            <person name="Gasser R.B."/>
        </authorList>
    </citation>
    <scope>NUCLEOTIDE SEQUENCE [LARGE SCALE GENOMIC DNA]</scope>
    <source>
        <strain evidence="1">ISS470</strain>
    </source>
</reference>
<dbReference type="EMBL" id="JYDT01003777">
    <property type="protein sequence ID" value="KRY62131.1"/>
    <property type="molecule type" value="Genomic_DNA"/>
</dbReference>
<evidence type="ECO:0000313" key="1">
    <source>
        <dbReference type="EMBL" id="KRY62131.1"/>
    </source>
</evidence>
<name>A0A0V1DMD8_TRIPS</name>
<sequence length="45" mass="5057">MRDGLGDWYMPSADTTHAFKSPTLYGHFKEAILHRIGATGYLKDS</sequence>
<dbReference type="AlphaFoldDB" id="A0A0V1DMD8"/>
<proteinExistence type="predicted"/>
<comment type="caution">
    <text evidence="1">The sequence shown here is derived from an EMBL/GenBank/DDBJ whole genome shotgun (WGS) entry which is preliminary data.</text>
</comment>
<gene>
    <name evidence="1" type="ORF">T4D_12230</name>
</gene>